<dbReference type="InterPro" id="IPR006620">
    <property type="entry name" value="Pro_4_hyd_alph"/>
</dbReference>
<evidence type="ECO:0000256" key="4">
    <source>
        <dbReference type="ARBA" id="ARBA00022964"/>
    </source>
</evidence>
<dbReference type="PANTHER" id="PTHR12907:SF26">
    <property type="entry name" value="HIF PROLYL HYDROXYLASE, ISOFORM C"/>
    <property type="match status" value="1"/>
</dbReference>
<dbReference type="InterPro" id="IPR051559">
    <property type="entry name" value="HIF_prolyl_hydroxylases"/>
</dbReference>
<comment type="caution">
    <text evidence="9">The sequence shown here is derived from an EMBL/GenBank/DDBJ whole genome shotgun (WGS) entry which is preliminary data.</text>
</comment>
<proteinExistence type="predicted"/>
<keyword evidence="3" id="KW-0847">Vitamin C</keyword>
<gene>
    <name evidence="9" type="primary">phyA</name>
    <name evidence="9" type="ORF">AK812_SmicGene21139</name>
</gene>
<evidence type="ECO:0000256" key="1">
    <source>
        <dbReference type="ARBA" id="ARBA00001961"/>
    </source>
</evidence>
<dbReference type="GO" id="GO:0031543">
    <property type="term" value="F:peptidyl-proline dioxygenase activity"/>
    <property type="evidence" value="ECO:0007669"/>
    <property type="project" value="TreeGrafter"/>
</dbReference>
<dbReference type="PANTHER" id="PTHR12907">
    <property type="entry name" value="EGL NINE HOMOLOG-RELATED"/>
    <property type="match status" value="1"/>
</dbReference>
<keyword evidence="7" id="KW-0472">Membrane</keyword>
<dbReference type="GO" id="GO:0008198">
    <property type="term" value="F:ferrous iron binding"/>
    <property type="evidence" value="ECO:0007669"/>
    <property type="project" value="TreeGrafter"/>
</dbReference>
<dbReference type="SMART" id="SM00702">
    <property type="entry name" value="P4Hc"/>
    <property type="match status" value="1"/>
</dbReference>
<evidence type="ECO:0000313" key="9">
    <source>
        <dbReference type="EMBL" id="OLP96595.1"/>
    </source>
</evidence>
<accession>A0A1Q9DN57</accession>
<dbReference type="Gene3D" id="2.60.120.620">
    <property type="entry name" value="q2cbj1_9rhob like domain"/>
    <property type="match status" value="1"/>
</dbReference>
<evidence type="ECO:0000256" key="5">
    <source>
        <dbReference type="ARBA" id="ARBA00023002"/>
    </source>
</evidence>
<dbReference type="OrthoDB" id="449304at2759"/>
<evidence type="ECO:0000256" key="3">
    <source>
        <dbReference type="ARBA" id="ARBA00022896"/>
    </source>
</evidence>
<keyword evidence="10" id="KW-1185">Reference proteome</keyword>
<keyword evidence="4" id="KW-0223">Dioxygenase</keyword>
<keyword evidence="7" id="KW-1133">Transmembrane helix</keyword>
<evidence type="ECO:0000259" key="8">
    <source>
        <dbReference type="PROSITE" id="PS51471"/>
    </source>
</evidence>
<protein>
    <submittedName>
        <fullName evidence="9">Prolyl 4-hydroxylase subunit alpha</fullName>
    </submittedName>
</protein>
<comment type="cofactor">
    <cofactor evidence="1">
        <name>L-ascorbate</name>
        <dbReference type="ChEBI" id="CHEBI:38290"/>
    </cofactor>
</comment>
<dbReference type="PROSITE" id="PS51471">
    <property type="entry name" value="FE2OG_OXY"/>
    <property type="match status" value="1"/>
</dbReference>
<dbReference type="Pfam" id="PF13640">
    <property type="entry name" value="2OG-FeII_Oxy_3"/>
    <property type="match status" value="1"/>
</dbReference>
<dbReference type="InterPro" id="IPR005123">
    <property type="entry name" value="Oxoglu/Fe-dep_dioxygenase_dom"/>
</dbReference>
<feature type="transmembrane region" description="Helical" evidence="7">
    <location>
        <begin position="87"/>
        <end position="106"/>
    </location>
</feature>
<evidence type="ECO:0000256" key="6">
    <source>
        <dbReference type="ARBA" id="ARBA00023004"/>
    </source>
</evidence>
<feature type="domain" description="Fe2OG dioxygenase" evidence="8">
    <location>
        <begin position="580"/>
        <end position="707"/>
    </location>
</feature>
<name>A0A1Q9DN57_SYMMI</name>
<feature type="transmembrane region" description="Helical" evidence="7">
    <location>
        <begin position="51"/>
        <end position="75"/>
    </location>
</feature>
<dbReference type="AlphaFoldDB" id="A0A1Q9DN57"/>
<keyword evidence="7" id="KW-0812">Transmembrane</keyword>
<evidence type="ECO:0000256" key="2">
    <source>
        <dbReference type="ARBA" id="ARBA00022723"/>
    </source>
</evidence>
<keyword evidence="6" id="KW-0408">Iron</keyword>
<reference evidence="9 10" key="1">
    <citation type="submission" date="2016-02" db="EMBL/GenBank/DDBJ databases">
        <title>Genome analysis of coral dinoflagellate symbionts highlights evolutionary adaptations to a symbiotic lifestyle.</title>
        <authorList>
            <person name="Aranda M."/>
            <person name="Li Y."/>
            <person name="Liew Y.J."/>
            <person name="Baumgarten S."/>
            <person name="Simakov O."/>
            <person name="Wilson M."/>
            <person name="Piel J."/>
            <person name="Ashoor H."/>
            <person name="Bougouffa S."/>
            <person name="Bajic V.B."/>
            <person name="Ryu T."/>
            <person name="Ravasi T."/>
            <person name="Bayer T."/>
            <person name="Micklem G."/>
            <person name="Kim H."/>
            <person name="Bhak J."/>
            <person name="Lajeunesse T.C."/>
            <person name="Voolstra C.R."/>
        </authorList>
    </citation>
    <scope>NUCLEOTIDE SEQUENCE [LARGE SCALE GENOMIC DNA]</scope>
    <source>
        <strain evidence="9 10">CCMP2467</strain>
    </source>
</reference>
<evidence type="ECO:0000313" key="10">
    <source>
        <dbReference type="Proteomes" id="UP000186817"/>
    </source>
</evidence>
<evidence type="ECO:0000256" key="7">
    <source>
        <dbReference type="SAM" id="Phobius"/>
    </source>
</evidence>
<dbReference type="GO" id="GO:0071456">
    <property type="term" value="P:cellular response to hypoxia"/>
    <property type="evidence" value="ECO:0007669"/>
    <property type="project" value="TreeGrafter"/>
</dbReference>
<dbReference type="EMBL" id="LSRX01000461">
    <property type="protein sequence ID" value="OLP96595.1"/>
    <property type="molecule type" value="Genomic_DNA"/>
</dbReference>
<dbReference type="InterPro" id="IPR044862">
    <property type="entry name" value="Pro_4_hyd_alph_FE2OG_OXY"/>
</dbReference>
<organism evidence="9 10">
    <name type="scientific">Symbiodinium microadriaticum</name>
    <name type="common">Dinoflagellate</name>
    <name type="synonym">Zooxanthella microadriatica</name>
    <dbReference type="NCBI Taxonomy" id="2951"/>
    <lineage>
        <taxon>Eukaryota</taxon>
        <taxon>Sar</taxon>
        <taxon>Alveolata</taxon>
        <taxon>Dinophyceae</taxon>
        <taxon>Suessiales</taxon>
        <taxon>Symbiodiniaceae</taxon>
        <taxon>Symbiodinium</taxon>
    </lineage>
</organism>
<keyword evidence="2" id="KW-0479">Metal-binding</keyword>
<dbReference type="Proteomes" id="UP000186817">
    <property type="component" value="Unassembled WGS sequence"/>
</dbReference>
<sequence length="871" mass="96599">MLSDDLLTVAPETPAWRKEAPVAPAQMTSNADLKAIQNLAQKLQLQEASGLVVVIIITTIVCIMFVCITEAAINITQTINVTCNNSGILSVTGMMMSIIIIARKLYDYVGAGKLQGPSCIEAAKEIAIDDVVFDTTSDAMPHLSGARFYYGPKGICEFSEFLSTFRQPDYTLAYMLHDGRGTVVIKESLTPTVIATGKTTDHPLDNMVEYKVKEGKVSHMKVFWGQPTLFALLFLAGCHGIPAETPIDPGRTADWPDFAVGRRRVLADCMAAATDCGKAAALAAPSSVRAFGDVKMPMSNVRWKEVQCNPDKGFLEKAITKEATERVKSTPSGKKEWDERTLDTTVKVLEEILNERSRRAKNDLERRLRSGTGVREFRSKCCGLPDEPTPEAEKDIAWRLIEDYTRPAALRDMAGPVMEWASEIFGNVKRKGEAAGQILDAESEIEIVRDVVKECLIRHILKVINTENSEAHASGSHDAGLLATPQGYTAGDLDSLSVDCVNGLMTKGYGIQDNFVDDRVVEDVFKELEMIDFEGRLSQVQQQKMIGYRTDKICWVNFEGLDREKQPGLLELFKKMISIPFELNKTCSLYLQASASFHLGCFPKDAYYKKHVDGGYETNLNNGRKVTALFYANKSWSDSDEGHLRIYRRRPNPFQLEKGATPFQEDEVEEDITPEAGRLVLFRSRDVPHEVLKTKRKRFAVTLWLAGPPGPGDQPEGHHTSEMLKGTRATYGLEPRCVEVTAQVTNPEEKVLKKAGVFGKVNNIEEQTSVLANAMDGASDNGQFTLIEEIPPGTSDVVFRFVAALPKKYNNGPLPNLEFFQLKASWYPGAVRWQPLSECDLNPTADGCEEAERFCKNCQNNLSADGKPIYS</sequence>
<keyword evidence="5" id="KW-0560">Oxidoreductase</keyword>
<dbReference type="GO" id="GO:0031418">
    <property type="term" value="F:L-ascorbic acid binding"/>
    <property type="evidence" value="ECO:0007669"/>
    <property type="project" value="UniProtKB-KW"/>
</dbReference>